<protein>
    <submittedName>
        <fullName evidence="6">Efflux RND transporter periplasmic adaptor subunit</fullName>
    </submittedName>
</protein>
<feature type="domain" description="Multidrug resistance protein MdtA-like barrel-sandwich hybrid" evidence="4">
    <location>
        <begin position="82"/>
        <end position="183"/>
    </location>
</feature>
<comment type="subcellular location">
    <subcellularLocation>
        <location evidence="1">Cell envelope</location>
    </subcellularLocation>
</comment>
<sequence length="417" mass="40107">MRVRLPAVLRRPPVAVNAALVLLLAGGGAWAWLSVRGDSAEAGRPTGTRTVSVSRGTVTATVTADGSVRSASTASASFATAGTVTAIPVRVGDLVKKGQLLATVDPAAAQRDLDMAKANLTAARDALDRAEEGDSDTSSAENSVTQAELAVDEAQAGVTGTRLTAPMAGTVVAVNGTVGSSASGSAGNGSSGGSTGGSSGGSSGGQQSGSGSTGSGSGSTGGFVELADLTKLQVTAGFAEADATRLKDGQAATITWNALQGAQAAGAVVAVDPQASTTNNVVTYVVTVSVAKLPTGAKPGQTVRVSVVTGTAKDVLLVNSAAVTGTGDRHTVTVVTETGQESRRVTVGLAGDQAYEVTEGLTEGERVVLPQSSGTGSTGGGLPGGGGLSGGGGLPGGGFPGGGGFSGGGARGGNGTR</sequence>
<dbReference type="Gene3D" id="2.40.30.170">
    <property type="match status" value="1"/>
</dbReference>
<dbReference type="Pfam" id="PF25975">
    <property type="entry name" value="CzcB_C"/>
    <property type="match status" value="1"/>
</dbReference>
<feature type="region of interest" description="Disordered" evidence="3">
    <location>
        <begin position="126"/>
        <end position="148"/>
    </location>
</feature>
<feature type="region of interest" description="Disordered" evidence="3">
    <location>
        <begin position="181"/>
        <end position="219"/>
    </location>
</feature>
<feature type="compositionally biased region" description="Polar residues" evidence="3">
    <location>
        <begin position="136"/>
        <end position="146"/>
    </location>
</feature>
<proteinExistence type="predicted"/>
<evidence type="ECO:0000256" key="2">
    <source>
        <dbReference type="ARBA" id="ARBA00023054"/>
    </source>
</evidence>
<evidence type="ECO:0000313" key="6">
    <source>
        <dbReference type="EMBL" id="MFC5924404.1"/>
    </source>
</evidence>
<keyword evidence="7" id="KW-1185">Reference proteome</keyword>
<feature type="compositionally biased region" description="Gly residues" evidence="3">
    <location>
        <begin position="376"/>
        <end position="417"/>
    </location>
</feature>
<dbReference type="InterPro" id="IPR058625">
    <property type="entry name" value="MdtA-like_BSH"/>
</dbReference>
<dbReference type="Proteomes" id="UP001596226">
    <property type="component" value="Unassembled WGS sequence"/>
</dbReference>
<dbReference type="InterPro" id="IPR058649">
    <property type="entry name" value="CzcB_C"/>
</dbReference>
<dbReference type="PANTHER" id="PTHR32347">
    <property type="entry name" value="EFFLUX SYSTEM COMPONENT YKNX-RELATED"/>
    <property type="match status" value="1"/>
</dbReference>
<feature type="domain" description="CzcB-like C-terminal circularly permuted SH3-like" evidence="5">
    <location>
        <begin position="317"/>
        <end position="369"/>
    </location>
</feature>
<dbReference type="Pfam" id="PF25917">
    <property type="entry name" value="BSH_RND"/>
    <property type="match status" value="1"/>
</dbReference>
<dbReference type="SUPFAM" id="SSF111369">
    <property type="entry name" value="HlyD-like secretion proteins"/>
    <property type="match status" value="1"/>
</dbReference>
<dbReference type="EMBL" id="JBHSQS010000007">
    <property type="protein sequence ID" value="MFC5924404.1"/>
    <property type="molecule type" value="Genomic_DNA"/>
</dbReference>
<dbReference type="Gene3D" id="2.40.50.100">
    <property type="match status" value="1"/>
</dbReference>
<dbReference type="PANTHER" id="PTHR32347:SF23">
    <property type="entry name" value="BLL5650 PROTEIN"/>
    <property type="match status" value="1"/>
</dbReference>
<feature type="region of interest" description="Disordered" evidence="3">
    <location>
        <begin position="361"/>
        <end position="417"/>
    </location>
</feature>
<feature type="compositionally biased region" description="Gly residues" evidence="3">
    <location>
        <begin position="186"/>
        <end position="219"/>
    </location>
</feature>
<organism evidence="6 7">
    <name type="scientific">Micromonospora vulcania</name>
    <dbReference type="NCBI Taxonomy" id="1441873"/>
    <lineage>
        <taxon>Bacteria</taxon>
        <taxon>Bacillati</taxon>
        <taxon>Actinomycetota</taxon>
        <taxon>Actinomycetes</taxon>
        <taxon>Micromonosporales</taxon>
        <taxon>Micromonosporaceae</taxon>
        <taxon>Micromonospora</taxon>
    </lineage>
</organism>
<evidence type="ECO:0000256" key="3">
    <source>
        <dbReference type="SAM" id="MobiDB-lite"/>
    </source>
</evidence>
<keyword evidence="2" id="KW-0175">Coiled coil</keyword>
<comment type="caution">
    <text evidence="6">The sequence shown here is derived from an EMBL/GenBank/DDBJ whole genome shotgun (WGS) entry which is preliminary data.</text>
</comment>
<accession>A0ABW1H452</accession>
<dbReference type="RefSeq" id="WP_377511000.1">
    <property type="nucleotide sequence ID" value="NZ_JBHSQS010000007.1"/>
</dbReference>
<evidence type="ECO:0000259" key="4">
    <source>
        <dbReference type="Pfam" id="PF25917"/>
    </source>
</evidence>
<evidence type="ECO:0000256" key="1">
    <source>
        <dbReference type="ARBA" id="ARBA00004196"/>
    </source>
</evidence>
<evidence type="ECO:0000259" key="5">
    <source>
        <dbReference type="Pfam" id="PF25975"/>
    </source>
</evidence>
<gene>
    <name evidence="6" type="ORF">ACFQGL_13725</name>
</gene>
<evidence type="ECO:0000313" key="7">
    <source>
        <dbReference type="Proteomes" id="UP001596226"/>
    </source>
</evidence>
<dbReference type="Gene3D" id="1.10.287.470">
    <property type="entry name" value="Helix hairpin bin"/>
    <property type="match status" value="1"/>
</dbReference>
<dbReference type="Gene3D" id="2.40.420.20">
    <property type="match status" value="1"/>
</dbReference>
<name>A0ABW1H452_9ACTN</name>
<reference evidence="7" key="1">
    <citation type="journal article" date="2019" name="Int. J. Syst. Evol. Microbiol.">
        <title>The Global Catalogue of Microorganisms (GCM) 10K type strain sequencing project: providing services to taxonomists for standard genome sequencing and annotation.</title>
        <authorList>
            <consortium name="The Broad Institute Genomics Platform"/>
            <consortium name="The Broad Institute Genome Sequencing Center for Infectious Disease"/>
            <person name="Wu L."/>
            <person name="Ma J."/>
        </authorList>
    </citation>
    <scope>NUCLEOTIDE SEQUENCE [LARGE SCALE GENOMIC DNA]</scope>
    <source>
        <strain evidence="7">CGMCC 4.7144</strain>
    </source>
</reference>
<dbReference type="InterPro" id="IPR050465">
    <property type="entry name" value="UPF0194_transport"/>
</dbReference>